<gene>
    <name evidence="1" type="ORF">SLEP1_g27104</name>
</gene>
<dbReference type="AlphaFoldDB" id="A0AAV5JP62"/>
<name>A0AAV5JP62_9ROSI</name>
<sequence>MVRMENSASFSFPRPFQFLSRTGESFFNHSQLPSSHCRSPQPSLPLFFLLSQTLLAQLFSVLPSSFPVEMVNK</sequence>
<evidence type="ECO:0000313" key="2">
    <source>
        <dbReference type="Proteomes" id="UP001054252"/>
    </source>
</evidence>
<comment type="caution">
    <text evidence="1">The sequence shown here is derived from an EMBL/GenBank/DDBJ whole genome shotgun (WGS) entry which is preliminary data.</text>
</comment>
<dbReference type="EMBL" id="BPVZ01000045">
    <property type="protein sequence ID" value="GKV16464.1"/>
    <property type="molecule type" value="Genomic_DNA"/>
</dbReference>
<dbReference type="Proteomes" id="UP001054252">
    <property type="component" value="Unassembled WGS sequence"/>
</dbReference>
<keyword evidence="2" id="KW-1185">Reference proteome</keyword>
<accession>A0AAV5JP62</accession>
<organism evidence="1 2">
    <name type="scientific">Rubroshorea leprosula</name>
    <dbReference type="NCBI Taxonomy" id="152421"/>
    <lineage>
        <taxon>Eukaryota</taxon>
        <taxon>Viridiplantae</taxon>
        <taxon>Streptophyta</taxon>
        <taxon>Embryophyta</taxon>
        <taxon>Tracheophyta</taxon>
        <taxon>Spermatophyta</taxon>
        <taxon>Magnoliopsida</taxon>
        <taxon>eudicotyledons</taxon>
        <taxon>Gunneridae</taxon>
        <taxon>Pentapetalae</taxon>
        <taxon>rosids</taxon>
        <taxon>malvids</taxon>
        <taxon>Malvales</taxon>
        <taxon>Dipterocarpaceae</taxon>
        <taxon>Rubroshorea</taxon>
    </lineage>
</organism>
<evidence type="ECO:0000313" key="1">
    <source>
        <dbReference type="EMBL" id="GKV16464.1"/>
    </source>
</evidence>
<protein>
    <submittedName>
        <fullName evidence="1">Uncharacterized protein</fullName>
    </submittedName>
</protein>
<reference evidence="1 2" key="1">
    <citation type="journal article" date="2021" name="Commun. Biol.">
        <title>The genome of Shorea leprosula (Dipterocarpaceae) highlights the ecological relevance of drought in aseasonal tropical rainforests.</title>
        <authorList>
            <person name="Ng K.K.S."/>
            <person name="Kobayashi M.J."/>
            <person name="Fawcett J.A."/>
            <person name="Hatakeyama M."/>
            <person name="Paape T."/>
            <person name="Ng C.H."/>
            <person name="Ang C.C."/>
            <person name="Tnah L.H."/>
            <person name="Lee C.T."/>
            <person name="Nishiyama T."/>
            <person name="Sese J."/>
            <person name="O'Brien M.J."/>
            <person name="Copetti D."/>
            <person name="Mohd Noor M.I."/>
            <person name="Ong R.C."/>
            <person name="Putra M."/>
            <person name="Sireger I.Z."/>
            <person name="Indrioko S."/>
            <person name="Kosugi Y."/>
            <person name="Izuno A."/>
            <person name="Isagi Y."/>
            <person name="Lee S.L."/>
            <person name="Shimizu K.K."/>
        </authorList>
    </citation>
    <scope>NUCLEOTIDE SEQUENCE [LARGE SCALE GENOMIC DNA]</scope>
    <source>
        <strain evidence="1">214</strain>
    </source>
</reference>
<proteinExistence type="predicted"/>